<name>X1HKC3_9ZZZZ</name>
<gene>
    <name evidence="1" type="ORF">S03H2_49204</name>
</gene>
<evidence type="ECO:0000313" key="1">
    <source>
        <dbReference type="EMBL" id="GAH70566.1"/>
    </source>
</evidence>
<dbReference type="EMBL" id="BARU01031078">
    <property type="protein sequence ID" value="GAH70566.1"/>
    <property type="molecule type" value="Genomic_DNA"/>
</dbReference>
<reference evidence="1" key="1">
    <citation type="journal article" date="2014" name="Front. Microbiol.">
        <title>High frequency of phylogenetically diverse reductive dehalogenase-homologous genes in deep subseafloor sedimentary metagenomes.</title>
        <authorList>
            <person name="Kawai M."/>
            <person name="Futagami T."/>
            <person name="Toyoda A."/>
            <person name="Takaki Y."/>
            <person name="Nishi S."/>
            <person name="Hori S."/>
            <person name="Arai W."/>
            <person name="Tsubouchi T."/>
            <person name="Morono Y."/>
            <person name="Uchiyama I."/>
            <person name="Ito T."/>
            <person name="Fujiyama A."/>
            <person name="Inagaki F."/>
            <person name="Takami H."/>
        </authorList>
    </citation>
    <scope>NUCLEOTIDE SEQUENCE</scope>
    <source>
        <strain evidence="1">Expedition CK06-06</strain>
    </source>
</reference>
<comment type="caution">
    <text evidence="1">The sequence shown here is derived from an EMBL/GenBank/DDBJ whole genome shotgun (WGS) entry which is preliminary data.</text>
</comment>
<feature type="non-terminal residue" evidence="1">
    <location>
        <position position="1"/>
    </location>
</feature>
<accession>X1HKC3</accession>
<feature type="non-terminal residue" evidence="1">
    <location>
        <position position="263"/>
    </location>
</feature>
<organism evidence="1">
    <name type="scientific">marine sediment metagenome</name>
    <dbReference type="NCBI Taxonomy" id="412755"/>
    <lineage>
        <taxon>unclassified sequences</taxon>
        <taxon>metagenomes</taxon>
        <taxon>ecological metagenomes</taxon>
    </lineage>
</organism>
<proteinExistence type="predicted"/>
<sequence length="263" mass="29383">EPTGSGLIIGLFSPTSSDWNNIELTKTYLNNSNTDNNMWFIGLYKTGGPTDTVNWRFKSDSNGDNSEAYYYSEGWLHLTQDYECKVYIAPHNNHPNPEHIGLKVNNSAVTGYLNINGSGYWSSNEEYSSSTGKLDFNITSDWYNVSCQITNVEINYTKSDITANSKFNISENNDNVIWNDTIDENINSFETDFGKKYINFTIPSSWDLIQAFKGGVEKTNTTWDRGDGWQIVKASEGENGNFWGLNASSSNLISDVGILVGGV</sequence>
<protein>
    <submittedName>
        <fullName evidence="1">Uncharacterized protein</fullName>
    </submittedName>
</protein>
<dbReference type="AlphaFoldDB" id="X1HKC3"/>